<dbReference type="GO" id="GO:0016020">
    <property type="term" value="C:membrane"/>
    <property type="evidence" value="ECO:0007669"/>
    <property type="project" value="UniProtKB-SubCell"/>
</dbReference>
<evidence type="ECO:0000256" key="5">
    <source>
        <dbReference type="SAM" id="Phobius"/>
    </source>
</evidence>
<keyword evidence="3 5" id="KW-1133">Transmembrane helix</keyword>
<evidence type="ECO:0000256" key="1">
    <source>
        <dbReference type="ARBA" id="ARBA00004141"/>
    </source>
</evidence>
<feature type="transmembrane region" description="Helical" evidence="5">
    <location>
        <begin position="233"/>
        <end position="253"/>
    </location>
</feature>
<evidence type="ECO:0000259" key="6">
    <source>
        <dbReference type="Pfam" id="PF04932"/>
    </source>
</evidence>
<dbReference type="EMBL" id="QVEP01000040">
    <property type="protein sequence ID" value="RGB76296.1"/>
    <property type="molecule type" value="Genomic_DNA"/>
</dbReference>
<feature type="transmembrane region" description="Helical" evidence="5">
    <location>
        <begin position="123"/>
        <end position="141"/>
    </location>
</feature>
<feature type="transmembrane region" description="Helical" evidence="5">
    <location>
        <begin position="325"/>
        <end position="345"/>
    </location>
</feature>
<keyword evidence="7" id="KW-0436">Ligase</keyword>
<feature type="transmembrane region" description="Helical" evidence="5">
    <location>
        <begin position="190"/>
        <end position="221"/>
    </location>
</feature>
<evidence type="ECO:0000256" key="4">
    <source>
        <dbReference type="ARBA" id="ARBA00023136"/>
    </source>
</evidence>
<keyword evidence="4 5" id="KW-0472">Membrane</keyword>
<reference evidence="7 8" key="1">
    <citation type="submission" date="2018-08" db="EMBL/GenBank/DDBJ databases">
        <title>A genome reference for cultivated species of the human gut microbiota.</title>
        <authorList>
            <person name="Zou Y."/>
            <person name="Xue W."/>
            <person name="Luo G."/>
        </authorList>
    </citation>
    <scope>NUCLEOTIDE SEQUENCE [LARGE SCALE GENOMIC DNA]</scope>
    <source>
        <strain evidence="7 8">AF45-17</strain>
    </source>
</reference>
<dbReference type="InterPro" id="IPR007016">
    <property type="entry name" value="O-antigen_ligase-rel_domated"/>
</dbReference>
<dbReference type="GO" id="GO:0016874">
    <property type="term" value="F:ligase activity"/>
    <property type="evidence" value="ECO:0007669"/>
    <property type="project" value="UniProtKB-KW"/>
</dbReference>
<feature type="transmembrane region" description="Helical" evidence="5">
    <location>
        <begin position="43"/>
        <end position="61"/>
    </location>
</feature>
<accession>A0A3E2THY1</accession>
<comment type="subcellular location">
    <subcellularLocation>
        <location evidence="1">Membrane</location>
        <topology evidence="1">Multi-pass membrane protein</topology>
    </subcellularLocation>
</comment>
<sequence>MGEIMTQNKSYDANTLFAAIAIIPFLVPNGLQTFSFMRIVYDLKYLSFIIIALLTFGNGKIRRKGNDLILAIISFALIMIVISALQKTNVADAVTRMFNLLFPVLWINYMLKRCERKTLRGLIIYYAILSIINCGIILVNPEGIIATQSSNKTFLIGIDNKMVFTLLPILGISIFYIEKFLPSRNRKRNIAIATVIFASSLLAAWAANGMMAVLIMFFLLYFDKKGFEKFLNLRNGIIAIGVICFLVVFSNFFSQGIFAEFITNVLHKDVTFSGRSVLWAQTLKLVYQSPIYGYGIGSDVSNSFYFWSKGEIISGFSTHNGYLRILLEGGIIALVSYVMIYVVLYKSCKSIWNQNRGIRVLTYCTLGLLLTFIFEAEFYSTSMLFVLGMIYYYSQNDGLKYSIDDYVEKENSFR</sequence>
<keyword evidence="2 5" id="KW-0812">Transmembrane</keyword>
<organism evidence="7 8">
    <name type="scientific">Coprococcus catus</name>
    <dbReference type="NCBI Taxonomy" id="116085"/>
    <lineage>
        <taxon>Bacteria</taxon>
        <taxon>Bacillati</taxon>
        <taxon>Bacillota</taxon>
        <taxon>Clostridia</taxon>
        <taxon>Lachnospirales</taxon>
        <taxon>Lachnospiraceae</taxon>
        <taxon>Coprococcus</taxon>
    </lineage>
</organism>
<dbReference type="AlphaFoldDB" id="A0A3E2THY1"/>
<gene>
    <name evidence="7" type="ORF">DW070_13225</name>
</gene>
<evidence type="ECO:0000313" key="8">
    <source>
        <dbReference type="Proteomes" id="UP000260773"/>
    </source>
</evidence>
<evidence type="ECO:0000313" key="7">
    <source>
        <dbReference type="EMBL" id="RGB76296.1"/>
    </source>
</evidence>
<dbReference type="InterPro" id="IPR051533">
    <property type="entry name" value="WaaL-like"/>
</dbReference>
<dbReference type="RefSeq" id="WP_117528845.1">
    <property type="nucleotide sequence ID" value="NZ_JAQCWV010000014.1"/>
</dbReference>
<feature type="transmembrane region" description="Helical" evidence="5">
    <location>
        <begin position="161"/>
        <end position="178"/>
    </location>
</feature>
<feature type="transmembrane region" description="Helical" evidence="5">
    <location>
        <begin position="68"/>
        <end position="87"/>
    </location>
</feature>
<evidence type="ECO:0000256" key="2">
    <source>
        <dbReference type="ARBA" id="ARBA00022692"/>
    </source>
</evidence>
<dbReference type="Pfam" id="PF04932">
    <property type="entry name" value="Wzy_C"/>
    <property type="match status" value="1"/>
</dbReference>
<dbReference type="PANTHER" id="PTHR37422:SF17">
    <property type="entry name" value="O-ANTIGEN LIGASE"/>
    <property type="match status" value="1"/>
</dbReference>
<feature type="transmembrane region" description="Helical" evidence="5">
    <location>
        <begin position="12"/>
        <end position="31"/>
    </location>
</feature>
<dbReference type="PANTHER" id="PTHR37422">
    <property type="entry name" value="TEICHURONIC ACID BIOSYNTHESIS PROTEIN TUAE"/>
    <property type="match status" value="1"/>
</dbReference>
<proteinExistence type="predicted"/>
<name>A0A3E2THY1_9FIRM</name>
<evidence type="ECO:0000256" key="3">
    <source>
        <dbReference type="ARBA" id="ARBA00022989"/>
    </source>
</evidence>
<feature type="domain" description="O-antigen ligase-related" evidence="6">
    <location>
        <begin position="192"/>
        <end position="338"/>
    </location>
</feature>
<feature type="transmembrane region" description="Helical" evidence="5">
    <location>
        <begin position="365"/>
        <end position="393"/>
    </location>
</feature>
<comment type="caution">
    <text evidence="7">The sequence shown here is derived from an EMBL/GenBank/DDBJ whole genome shotgun (WGS) entry which is preliminary data.</text>
</comment>
<protein>
    <submittedName>
        <fullName evidence="7">O-antigen ligase family protein</fullName>
    </submittedName>
</protein>
<dbReference type="Proteomes" id="UP000260773">
    <property type="component" value="Unassembled WGS sequence"/>
</dbReference>
<feature type="transmembrane region" description="Helical" evidence="5">
    <location>
        <begin position="93"/>
        <end position="111"/>
    </location>
</feature>